<feature type="region of interest" description="Disordered" evidence="1">
    <location>
        <begin position="11"/>
        <end position="30"/>
    </location>
</feature>
<dbReference type="InterPro" id="IPR038269">
    <property type="entry name" value="SCAN_sf"/>
</dbReference>
<name>A0AAR2LUH6_PYGNA</name>
<organism evidence="3 4">
    <name type="scientific">Pygocentrus nattereri</name>
    <name type="common">Red-bellied piranha</name>
    <dbReference type="NCBI Taxonomy" id="42514"/>
    <lineage>
        <taxon>Eukaryota</taxon>
        <taxon>Metazoa</taxon>
        <taxon>Chordata</taxon>
        <taxon>Craniata</taxon>
        <taxon>Vertebrata</taxon>
        <taxon>Euteleostomi</taxon>
        <taxon>Actinopterygii</taxon>
        <taxon>Neopterygii</taxon>
        <taxon>Teleostei</taxon>
        <taxon>Ostariophysi</taxon>
        <taxon>Characiformes</taxon>
        <taxon>Characoidei</taxon>
        <taxon>Pygocentrus</taxon>
    </lineage>
</organism>
<dbReference type="SUPFAM" id="SSF47353">
    <property type="entry name" value="Retrovirus capsid dimerization domain-like"/>
    <property type="match status" value="1"/>
</dbReference>
<proteinExistence type="predicted"/>
<feature type="domain" description="SCAN box" evidence="2">
    <location>
        <begin position="137"/>
        <end position="222"/>
    </location>
</feature>
<dbReference type="Proteomes" id="UP001501920">
    <property type="component" value="Chromosome 18"/>
</dbReference>
<dbReference type="GeneTree" id="ENSGT00940000165751"/>
<evidence type="ECO:0000313" key="4">
    <source>
        <dbReference type="Proteomes" id="UP001501920"/>
    </source>
</evidence>
<dbReference type="Pfam" id="PF02023">
    <property type="entry name" value="SCAN"/>
    <property type="match status" value="1"/>
</dbReference>
<accession>A0AAR2LUH6</accession>
<reference evidence="3 4" key="1">
    <citation type="submission" date="2020-10" db="EMBL/GenBank/DDBJ databases">
        <title>Pygocentrus nattereri (red-bellied piranha) genome, fPygNat1, primary haplotype.</title>
        <authorList>
            <person name="Myers G."/>
            <person name="Meyer A."/>
            <person name="Karagic N."/>
            <person name="Pippel M."/>
            <person name="Winkler S."/>
            <person name="Tracey A."/>
            <person name="Wood J."/>
            <person name="Formenti G."/>
            <person name="Howe K."/>
            <person name="Fedrigo O."/>
            <person name="Jarvis E.D."/>
        </authorList>
    </citation>
    <scope>NUCLEOTIDE SEQUENCE [LARGE SCALE GENOMIC DNA]</scope>
</reference>
<sequence>MYPSCVGEGECRHTSKNAGDTPDLSPVFPAGPTPPIASQSLLGPGAEAAVVGESSSFPITKHITLVPPFCESEVDTYFSIFERMAVSLKWPKEFWTLLLQCRLTGKARDVCSSLSLSDSMEYEAVKAAILRAYELVPEAYRQRFREYKKSPAHSYVEFTREKALIFDKWVAANKVSDFESLRELMLLEDFKNGLPDRIAVYLNESKVSTLSQAAVLADEFANLPGKNSYLHKSRMPV</sequence>
<keyword evidence="4" id="KW-1185">Reference proteome</keyword>
<dbReference type="InterPro" id="IPR003309">
    <property type="entry name" value="SCAN_dom"/>
</dbReference>
<evidence type="ECO:0000259" key="2">
    <source>
        <dbReference type="Pfam" id="PF02023"/>
    </source>
</evidence>
<reference evidence="3" key="3">
    <citation type="submission" date="2025-09" db="UniProtKB">
        <authorList>
            <consortium name="Ensembl"/>
        </authorList>
    </citation>
    <scope>IDENTIFICATION</scope>
</reference>
<reference evidence="3" key="2">
    <citation type="submission" date="2025-08" db="UniProtKB">
        <authorList>
            <consortium name="Ensembl"/>
        </authorList>
    </citation>
    <scope>IDENTIFICATION</scope>
</reference>
<dbReference type="Ensembl" id="ENSPNAT00000071296.1">
    <property type="protein sequence ID" value="ENSPNAP00000080225.1"/>
    <property type="gene ID" value="ENSPNAG00000032239.1"/>
</dbReference>
<evidence type="ECO:0000256" key="1">
    <source>
        <dbReference type="SAM" id="MobiDB-lite"/>
    </source>
</evidence>
<dbReference type="PANTHER" id="PTHR46888:SF13">
    <property type="entry name" value="RIBONUCLEASE H"/>
    <property type="match status" value="1"/>
</dbReference>
<evidence type="ECO:0000313" key="3">
    <source>
        <dbReference type="Ensembl" id="ENSPNAP00000080225.1"/>
    </source>
</evidence>
<dbReference type="PANTHER" id="PTHR46888">
    <property type="entry name" value="ZINC KNUCKLE DOMAINCONTAINING PROTEIN-RELATED"/>
    <property type="match status" value="1"/>
</dbReference>
<protein>
    <recommendedName>
        <fullName evidence="2">SCAN box domain-containing protein</fullName>
    </recommendedName>
</protein>
<dbReference type="Gene3D" id="1.10.4020.10">
    <property type="entry name" value="DNA breaking-rejoining enzymes"/>
    <property type="match status" value="1"/>
</dbReference>
<dbReference type="AlphaFoldDB" id="A0AAR2LUH6"/>